<dbReference type="InterPro" id="IPR004827">
    <property type="entry name" value="bZIP"/>
</dbReference>
<protein>
    <recommendedName>
        <fullName evidence="2">BZIP domain-containing protein</fullName>
    </recommendedName>
</protein>
<organism evidence="3 4">
    <name type="scientific">Mortierella alpina</name>
    <name type="common">Oleaginous fungus</name>
    <name type="synonym">Mortierella renispora</name>
    <dbReference type="NCBI Taxonomy" id="64518"/>
    <lineage>
        <taxon>Eukaryota</taxon>
        <taxon>Fungi</taxon>
        <taxon>Fungi incertae sedis</taxon>
        <taxon>Mucoromycota</taxon>
        <taxon>Mortierellomycotina</taxon>
        <taxon>Mortierellomycetes</taxon>
        <taxon>Mortierellales</taxon>
        <taxon>Mortierellaceae</taxon>
        <taxon>Mortierella</taxon>
    </lineage>
</organism>
<keyword evidence="1" id="KW-0175">Coiled coil</keyword>
<dbReference type="GO" id="GO:0003700">
    <property type="term" value="F:DNA-binding transcription factor activity"/>
    <property type="evidence" value="ECO:0007669"/>
    <property type="project" value="InterPro"/>
</dbReference>
<comment type="caution">
    <text evidence="3">The sequence shown here is derived from an EMBL/GenBank/DDBJ whole genome shotgun (WGS) entry which is preliminary data.</text>
</comment>
<dbReference type="Pfam" id="PF07716">
    <property type="entry name" value="bZIP_2"/>
    <property type="match status" value="1"/>
</dbReference>
<feature type="domain" description="BZIP" evidence="2">
    <location>
        <begin position="202"/>
        <end position="254"/>
    </location>
</feature>
<dbReference type="InterPro" id="IPR046347">
    <property type="entry name" value="bZIP_sf"/>
</dbReference>
<dbReference type="SMART" id="SM00338">
    <property type="entry name" value="BRLZ"/>
    <property type="match status" value="1"/>
</dbReference>
<evidence type="ECO:0000313" key="4">
    <source>
        <dbReference type="Proteomes" id="UP000717515"/>
    </source>
</evidence>
<accession>A0A9P8CY12</accession>
<evidence type="ECO:0000259" key="2">
    <source>
        <dbReference type="PROSITE" id="PS50217"/>
    </source>
</evidence>
<name>A0A9P8CY12_MORAP</name>
<feature type="coiled-coil region" evidence="1">
    <location>
        <begin position="227"/>
        <end position="280"/>
    </location>
</feature>
<sequence>MALPNTPFLLEVGNARLTESADSLESALAQFSKLAASIERPNAGAEVSSRGGGFDEWLAGDFHFGSLLSSDETSIAPSPYSESDDSPLLQQDVLYSATSTPSLFEVSQPSHSESYSMGLTAQDLGLGPIEQAPLHGLTTSALQRAAAALNIPWSQELEKAVLAQSRRLSTTGSVNAERAPSSITTATRTVQKRALTPAANESEEVLAKRAKNTDAARRSRLKKTVKLESLEVKVSDLEATNTRLNMRIAVLETERTGFLVKEAEQNARIAQLEAKVIEAHLALTTRNA</sequence>
<gene>
    <name evidence="3" type="ORF">KVV02_008545</name>
</gene>
<dbReference type="PROSITE" id="PS00036">
    <property type="entry name" value="BZIP_BASIC"/>
    <property type="match status" value="1"/>
</dbReference>
<dbReference type="AlphaFoldDB" id="A0A9P8CY12"/>
<dbReference type="Gene3D" id="3.30.160.60">
    <property type="entry name" value="Classic Zinc Finger"/>
    <property type="match status" value="1"/>
</dbReference>
<dbReference type="PROSITE" id="PS50217">
    <property type="entry name" value="BZIP"/>
    <property type="match status" value="1"/>
</dbReference>
<reference evidence="3" key="1">
    <citation type="submission" date="2021-07" db="EMBL/GenBank/DDBJ databases">
        <title>Draft genome of Mortierella alpina, strain LL118, isolated from an aspen leaf litter sample.</title>
        <authorList>
            <person name="Yang S."/>
            <person name="Vinatzer B.A."/>
        </authorList>
    </citation>
    <scope>NUCLEOTIDE SEQUENCE</scope>
    <source>
        <strain evidence="3">LL118</strain>
    </source>
</reference>
<evidence type="ECO:0000256" key="1">
    <source>
        <dbReference type="SAM" id="Coils"/>
    </source>
</evidence>
<dbReference type="CDD" id="cd12193">
    <property type="entry name" value="bZIP_GCN4"/>
    <property type="match status" value="1"/>
</dbReference>
<dbReference type="Proteomes" id="UP000717515">
    <property type="component" value="Unassembled WGS sequence"/>
</dbReference>
<dbReference type="EMBL" id="JAIFTL010000049">
    <property type="protein sequence ID" value="KAG9325073.1"/>
    <property type="molecule type" value="Genomic_DNA"/>
</dbReference>
<dbReference type="SUPFAM" id="SSF57959">
    <property type="entry name" value="Leucine zipper domain"/>
    <property type="match status" value="1"/>
</dbReference>
<proteinExistence type="predicted"/>
<evidence type="ECO:0000313" key="3">
    <source>
        <dbReference type="EMBL" id="KAG9325073.1"/>
    </source>
</evidence>